<dbReference type="GeneID" id="9833840"/>
<dbReference type="STRING" id="70448.Q01CV3"/>
<dbReference type="OrthoDB" id="275715at2759"/>
<name>Q01CV3_OSTTA</name>
<dbReference type="InParanoid" id="Q01CV3"/>
<gene>
    <name evidence="3" type="ORF">BE221DRAFT_79863</name>
    <name evidence="2" type="ORF">OT_ostta03g02010</name>
</gene>
<dbReference type="Pfam" id="PF05347">
    <property type="entry name" value="Complex1_LYR"/>
    <property type="match status" value="1"/>
</dbReference>
<reference evidence="2 4" key="1">
    <citation type="journal article" date="2006" name="Proc. Natl. Acad. Sci. U.S.A.">
        <title>Genome analysis of the smallest free-living eukaryote Ostreococcus tauri unveils many unique features.</title>
        <authorList>
            <person name="Derelle E."/>
            <person name="Ferraz C."/>
            <person name="Rombauts S."/>
            <person name="Rouze P."/>
            <person name="Worden A.Z."/>
            <person name="Robbens S."/>
            <person name="Partensky F."/>
            <person name="Degroeve S."/>
            <person name="Echeynie S."/>
            <person name="Cooke R."/>
            <person name="Saeys Y."/>
            <person name="Wuyts J."/>
            <person name="Jabbari K."/>
            <person name="Bowler C."/>
            <person name="Panaud O."/>
            <person name="Piegu B."/>
            <person name="Ball S.G."/>
            <person name="Ral J.-P."/>
            <person name="Bouget F.-Y."/>
            <person name="Piganeau G."/>
            <person name="De Baets B."/>
            <person name="Picard A."/>
            <person name="Delseny M."/>
            <person name="Demaille J."/>
            <person name="Van de Peer Y."/>
            <person name="Moreau H."/>
        </authorList>
    </citation>
    <scope>NUCLEOTIDE SEQUENCE [LARGE SCALE GENOMIC DNA]</scope>
    <source>
        <strain evidence="2 4">OTTH0595</strain>
    </source>
</reference>
<keyword evidence="4" id="KW-1185">Reference proteome</keyword>
<dbReference type="RefSeq" id="XP_003078110.1">
    <property type="nucleotide sequence ID" value="XM_003078062.1"/>
</dbReference>
<dbReference type="Proteomes" id="UP000009170">
    <property type="component" value="Unassembled WGS sequence"/>
</dbReference>
<dbReference type="OMA" id="EKDPFGQ"/>
<dbReference type="InterPro" id="IPR008011">
    <property type="entry name" value="Complex1_LYR_dom"/>
</dbReference>
<protein>
    <submittedName>
        <fullName evidence="2">Complex 1 LYR protein</fullName>
    </submittedName>
</protein>
<reference evidence="3" key="3">
    <citation type="submission" date="2017-04" db="EMBL/GenBank/DDBJ databases">
        <title>Population genomics of picophytoplankton unveils novel chromosome hypervariability.</title>
        <authorList>
            <consortium name="DOE Joint Genome Institute"/>
            <person name="Blanc-Mathieu R."/>
            <person name="Krasovec M."/>
            <person name="Hebrard M."/>
            <person name="Yau S."/>
            <person name="Desgranges E."/>
            <person name="Martin J."/>
            <person name="Schackwitz W."/>
            <person name="Kuo A."/>
            <person name="Salin G."/>
            <person name="Donnadieu C."/>
            <person name="Desdevises Y."/>
            <person name="Sanchez-Ferandin S."/>
            <person name="Moreau H."/>
            <person name="Rivals E."/>
            <person name="Grigoriev I.V."/>
            <person name="Grimsley N."/>
            <person name="Eyre-Walker A."/>
            <person name="Piganeau G."/>
        </authorList>
    </citation>
    <scope>NUCLEOTIDE SEQUENCE [LARGE SCALE GENOMIC DNA]</scope>
    <source>
        <strain evidence="3">RCC 1115</strain>
    </source>
</reference>
<dbReference type="CDD" id="cd20251">
    <property type="entry name" value="Complex1_LYR_SF"/>
    <property type="match status" value="1"/>
</dbReference>
<proteinExistence type="predicted"/>
<evidence type="ECO:0000259" key="1">
    <source>
        <dbReference type="Pfam" id="PF05347"/>
    </source>
</evidence>
<reference evidence="2" key="2">
    <citation type="journal article" date="2014" name="BMC Genomics">
        <title>An improved genome of the model marine alga Ostreococcus tauri unfolds by assessing Illumina de novo assemblies.</title>
        <authorList>
            <person name="Blanc-Mathieu R."/>
            <person name="Verhelst B."/>
            <person name="Derelle E."/>
            <person name="Rombauts S."/>
            <person name="Bouget F.Y."/>
            <person name="Carre I."/>
            <person name="Chateau A."/>
            <person name="Eyre-Walker A."/>
            <person name="Grimsley N."/>
            <person name="Moreau H."/>
            <person name="Piegu B."/>
            <person name="Rivals E."/>
            <person name="Schackwitz W."/>
            <person name="Van de Peer Y."/>
            <person name="Piganeau G."/>
        </authorList>
    </citation>
    <scope>NUCLEOTIDE SEQUENCE</scope>
    <source>
        <strain evidence="2">RCC4221</strain>
    </source>
</reference>
<accession>Q01CV3</accession>
<accession>A0A1Y5I2S8</accession>
<dbReference type="EMBL" id="KZ155826">
    <property type="protein sequence ID" value="OUS43806.1"/>
    <property type="molecule type" value="Genomic_DNA"/>
</dbReference>
<dbReference type="EMBL" id="CAID01000003">
    <property type="protein sequence ID" value="CAL52850.1"/>
    <property type="molecule type" value="Genomic_DNA"/>
</dbReference>
<organism evidence="2 4">
    <name type="scientific">Ostreococcus tauri</name>
    <name type="common">Marine green alga</name>
    <dbReference type="NCBI Taxonomy" id="70448"/>
    <lineage>
        <taxon>Eukaryota</taxon>
        <taxon>Viridiplantae</taxon>
        <taxon>Chlorophyta</taxon>
        <taxon>Mamiellophyceae</taxon>
        <taxon>Mamiellales</taxon>
        <taxon>Bathycoccaceae</taxon>
        <taxon>Ostreococcus</taxon>
    </lineage>
</organism>
<dbReference type="KEGG" id="ota:OT_ostta03g02010"/>
<evidence type="ECO:0000313" key="4">
    <source>
        <dbReference type="Proteomes" id="UP000009170"/>
    </source>
</evidence>
<accession>A0A454Y1J7</accession>
<feature type="domain" description="Complex 1 LYR protein" evidence="1">
    <location>
        <begin position="4"/>
        <end position="58"/>
    </location>
</feature>
<dbReference type="Proteomes" id="UP000195557">
    <property type="component" value="Unassembled WGS sequence"/>
</dbReference>
<evidence type="ECO:0000313" key="2">
    <source>
        <dbReference type="EMBL" id="CAL52850.1"/>
    </source>
</evidence>
<evidence type="ECO:0000313" key="3">
    <source>
        <dbReference type="EMBL" id="OUS43806.1"/>
    </source>
</evidence>
<dbReference type="AlphaFoldDB" id="Q01CV3"/>
<sequence length="85" mass="9517">MSSTLRLYRAVLRSANKFPSRNRGKMVEEIKTEFREGRAATDAREIETRIAAARDGLDRLNAFSNMDTTSSTWQVSLKGPHAGTD</sequence>